<evidence type="ECO:0000256" key="2">
    <source>
        <dbReference type="SAM" id="Phobius"/>
    </source>
</evidence>
<evidence type="ECO:0008006" key="5">
    <source>
        <dbReference type="Google" id="ProtNLM"/>
    </source>
</evidence>
<feature type="compositionally biased region" description="Basic and acidic residues" evidence="1">
    <location>
        <begin position="117"/>
        <end position="161"/>
    </location>
</feature>
<name>X6PDE4_RETFI</name>
<evidence type="ECO:0000256" key="1">
    <source>
        <dbReference type="SAM" id="MobiDB-lite"/>
    </source>
</evidence>
<dbReference type="EMBL" id="ASPP01000595">
    <property type="protein sequence ID" value="ETO36505.1"/>
    <property type="molecule type" value="Genomic_DNA"/>
</dbReference>
<proteinExistence type="predicted"/>
<organism evidence="3 4">
    <name type="scientific">Reticulomyxa filosa</name>
    <dbReference type="NCBI Taxonomy" id="46433"/>
    <lineage>
        <taxon>Eukaryota</taxon>
        <taxon>Sar</taxon>
        <taxon>Rhizaria</taxon>
        <taxon>Retaria</taxon>
        <taxon>Foraminifera</taxon>
        <taxon>Monothalamids</taxon>
        <taxon>Reticulomyxidae</taxon>
        <taxon>Reticulomyxa</taxon>
    </lineage>
</organism>
<feature type="region of interest" description="Disordered" evidence="1">
    <location>
        <begin position="64"/>
        <end position="164"/>
    </location>
</feature>
<dbReference type="AlphaFoldDB" id="X6PDE4"/>
<protein>
    <recommendedName>
        <fullName evidence="5">DEAD/DEAH box helicase domain-containing protein</fullName>
    </recommendedName>
</protein>
<sequence length="321" mass="37042">MRKCENWIDWFRFLCINTREERVEHFLKRALFEASQRGYVSTTRDIPEVSYVQLPPNIGTKIQKDKNGMFFPPDERQGRAQYSGSSMDTRTSYQGQITREGQADDTVSAERYSTGNRYDDRRRQERARDPRRGGRFHNRDQRGGYDSRRGYDEMKTREGRKPLRQVSEHAAMSYSPERVTQTAQLPIFLQSGLVAEGIETWKKVQEQGLPGLTLGEDSTVLSPAGSGKSTLLAIAALYRLYVRKDPSFVIIICGDESHCVYMNQFIRRMGKDVPDLNVRFYSERKSNIFKAASYGRNILIGTLCVIFLFFLKLYPHIETAI</sequence>
<accession>X6PDE4</accession>
<keyword evidence="2" id="KW-1133">Transmembrane helix</keyword>
<dbReference type="SUPFAM" id="SSF52540">
    <property type="entry name" value="P-loop containing nucleoside triphosphate hydrolases"/>
    <property type="match status" value="1"/>
</dbReference>
<dbReference type="Proteomes" id="UP000023152">
    <property type="component" value="Unassembled WGS sequence"/>
</dbReference>
<gene>
    <name evidence="3" type="ORF">RFI_00560</name>
</gene>
<feature type="compositionally biased region" description="Basic and acidic residues" evidence="1">
    <location>
        <begin position="64"/>
        <end position="78"/>
    </location>
</feature>
<dbReference type="Gene3D" id="3.40.50.300">
    <property type="entry name" value="P-loop containing nucleotide triphosphate hydrolases"/>
    <property type="match status" value="1"/>
</dbReference>
<keyword evidence="2" id="KW-0472">Membrane</keyword>
<feature type="compositionally biased region" description="Polar residues" evidence="1">
    <location>
        <begin position="80"/>
        <end position="99"/>
    </location>
</feature>
<comment type="caution">
    <text evidence="3">The sequence shown here is derived from an EMBL/GenBank/DDBJ whole genome shotgun (WGS) entry which is preliminary data.</text>
</comment>
<dbReference type="InterPro" id="IPR027417">
    <property type="entry name" value="P-loop_NTPase"/>
</dbReference>
<keyword evidence="2" id="KW-0812">Transmembrane</keyword>
<feature type="transmembrane region" description="Helical" evidence="2">
    <location>
        <begin position="294"/>
        <end position="314"/>
    </location>
</feature>
<keyword evidence="4" id="KW-1185">Reference proteome</keyword>
<reference evidence="3 4" key="1">
    <citation type="journal article" date="2013" name="Curr. Biol.">
        <title>The Genome of the Foraminiferan Reticulomyxa filosa.</title>
        <authorList>
            <person name="Glockner G."/>
            <person name="Hulsmann N."/>
            <person name="Schleicher M."/>
            <person name="Noegel A.A."/>
            <person name="Eichinger L."/>
            <person name="Gallinger C."/>
            <person name="Pawlowski J."/>
            <person name="Sierra R."/>
            <person name="Euteneuer U."/>
            <person name="Pillet L."/>
            <person name="Moustafa A."/>
            <person name="Platzer M."/>
            <person name="Groth M."/>
            <person name="Szafranski K."/>
            <person name="Schliwa M."/>
        </authorList>
    </citation>
    <scope>NUCLEOTIDE SEQUENCE [LARGE SCALE GENOMIC DNA]</scope>
</reference>
<evidence type="ECO:0000313" key="3">
    <source>
        <dbReference type="EMBL" id="ETO36505.1"/>
    </source>
</evidence>
<evidence type="ECO:0000313" key="4">
    <source>
        <dbReference type="Proteomes" id="UP000023152"/>
    </source>
</evidence>